<evidence type="ECO:0000313" key="3">
    <source>
        <dbReference type="EMBL" id="NYE08984.1"/>
    </source>
</evidence>
<protein>
    <submittedName>
        <fullName evidence="3">Uncharacterized protein</fullName>
    </submittedName>
</protein>
<feature type="transmembrane region" description="Helical" evidence="2">
    <location>
        <begin position="6"/>
        <end position="26"/>
    </location>
</feature>
<evidence type="ECO:0000256" key="1">
    <source>
        <dbReference type="SAM" id="MobiDB-lite"/>
    </source>
</evidence>
<organism evidence="3 4">
    <name type="scientific">Neobacillus niacini</name>
    <dbReference type="NCBI Taxonomy" id="86668"/>
    <lineage>
        <taxon>Bacteria</taxon>
        <taxon>Bacillati</taxon>
        <taxon>Bacillota</taxon>
        <taxon>Bacilli</taxon>
        <taxon>Bacillales</taxon>
        <taxon>Bacillaceae</taxon>
        <taxon>Neobacillus</taxon>
    </lineage>
</organism>
<gene>
    <name evidence="3" type="ORF">F4694_005841</name>
</gene>
<sequence length="321" mass="37351">MIDILLAIVSTLAIVLGIGGLIKPKWTLMWGEKTRKKILITYLPICLVTLFLLWTTIETKGKTYKRTSDISQEEMFNKQKESIRVIETELDKLAENYVYYQVTSELLLKQTNWINEKVVPYFENIEGIKNITDKAENLSKLSMVKQVSKVSPIGDLSATISETIIYIKKLREFLELNKEINSSINKIKTLHEEYDKTKDIVVLQEINKELTTNYIYLIGDLEKFTNESIDIFDTFATLIYQKQNIKMFASDAIDVVKIWDNSKEQTSEEENTLEQLEENKKDIENAPEEIQNRMKLDYEYILKIQSETEVISAFNEILSKN</sequence>
<dbReference type="EMBL" id="JACCBX010000017">
    <property type="protein sequence ID" value="NYE08984.1"/>
    <property type="molecule type" value="Genomic_DNA"/>
</dbReference>
<reference evidence="4" key="1">
    <citation type="submission" date="2020-07" db="EMBL/GenBank/DDBJ databases">
        <authorList>
            <person name="Partida-Martinez L."/>
            <person name="Huntemann M."/>
            <person name="Clum A."/>
            <person name="Wang J."/>
            <person name="Palaniappan K."/>
            <person name="Ritter S."/>
            <person name="Chen I.-M."/>
            <person name="Stamatis D."/>
            <person name="Reddy T."/>
            <person name="O'Malley R."/>
            <person name="Daum C."/>
            <person name="Shapiro N."/>
            <person name="Ivanova N."/>
            <person name="Kyrpides N."/>
            <person name="Woyke T."/>
        </authorList>
    </citation>
    <scope>NUCLEOTIDE SEQUENCE [LARGE SCALE GENOMIC DNA]</scope>
    <source>
        <strain evidence="4">AT2.8</strain>
    </source>
</reference>
<evidence type="ECO:0000313" key="4">
    <source>
        <dbReference type="Proteomes" id="UP000548423"/>
    </source>
</evidence>
<keyword evidence="2" id="KW-1133">Transmembrane helix</keyword>
<dbReference type="Proteomes" id="UP000548423">
    <property type="component" value="Unassembled WGS sequence"/>
</dbReference>
<accession>A0A852TPZ6</accession>
<keyword evidence="2" id="KW-0472">Membrane</keyword>
<reference evidence="4" key="2">
    <citation type="submission" date="2020-08" db="EMBL/GenBank/DDBJ databases">
        <title>The Agave Microbiome: Exploring the role of microbial communities in plant adaptations to desert environments.</title>
        <authorList>
            <person name="Partida-Martinez L.P."/>
        </authorList>
    </citation>
    <scope>NUCLEOTIDE SEQUENCE [LARGE SCALE GENOMIC DNA]</scope>
    <source>
        <strain evidence="4">AT2.8</strain>
    </source>
</reference>
<feature type="compositionally biased region" description="Acidic residues" evidence="1">
    <location>
        <begin position="267"/>
        <end position="276"/>
    </location>
</feature>
<evidence type="ECO:0000256" key="2">
    <source>
        <dbReference type="SAM" id="Phobius"/>
    </source>
</evidence>
<comment type="caution">
    <text evidence="3">The sequence shown here is derived from an EMBL/GenBank/DDBJ whole genome shotgun (WGS) entry which is preliminary data.</text>
</comment>
<feature type="transmembrane region" description="Helical" evidence="2">
    <location>
        <begin position="38"/>
        <end position="57"/>
    </location>
</feature>
<keyword evidence="2" id="KW-0812">Transmembrane</keyword>
<proteinExistence type="predicted"/>
<feature type="region of interest" description="Disordered" evidence="1">
    <location>
        <begin position="266"/>
        <end position="286"/>
    </location>
</feature>
<feature type="compositionally biased region" description="Basic and acidic residues" evidence="1">
    <location>
        <begin position="277"/>
        <end position="286"/>
    </location>
</feature>
<dbReference type="AlphaFoldDB" id="A0A852TPZ6"/>
<name>A0A852TPZ6_9BACI</name>